<dbReference type="Pfam" id="PF00239">
    <property type="entry name" value="Resolvase"/>
    <property type="match status" value="1"/>
</dbReference>
<evidence type="ECO:0000256" key="3">
    <source>
        <dbReference type="ARBA" id="ARBA00023172"/>
    </source>
</evidence>
<name>V8CE50_9HELI</name>
<gene>
    <name evidence="7" type="ORF">HMPREF2087_01457</name>
</gene>
<keyword evidence="1" id="KW-0229">DNA integration</keyword>
<dbReference type="PATRIC" id="fig|1357399.3.peg.1522"/>
<keyword evidence="2" id="KW-0238">DNA-binding</keyword>
<dbReference type="PROSITE" id="PS00397">
    <property type="entry name" value="RECOMBINASES_1"/>
    <property type="match status" value="1"/>
</dbReference>
<dbReference type="InterPro" id="IPR036162">
    <property type="entry name" value="Resolvase-like_N_sf"/>
</dbReference>
<sequence length="224" mass="25772">MTYAYLRVSTDRQNLENQEYEVKKYAEYKGITIDKFVQEKMSGKIAIDHRELGQLKKKLKVGDTLIVPELSRLGRSMLDVLDFINYAIKKKILLISLKEKFELGDNIQSKVVAFAFSLSAEIERQLISQRTKEALARLKAEGVHIGRPRGRRNIIFNEVCVKNHDKIVDTYNAKGSLPQLASEIGVARGTLYRYMYYTGIREPHHALRSNKTAHGIKRLERGIY</sequence>
<comment type="caution">
    <text evidence="7">The sequence shown here is derived from an EMBL/GenBank/DDBJ whole genome shotgun (WGS) entry which is preliminary data.</text>
</comment>
<dbReference type="InterPro" id="IPR006118">
    <property type="entry name" value="Recombinase_CS"/>
</dbReference>
<dbReference type="HOGENOM" id="CLU_010686_3_0_7"/>
<dbReference type="PROSITE" id="PS51736">
    <property type="entry name" value="RECOMBINASES_3"/>
    <property type="match status" value="1"/>
</dbReference>
<evidence type="ECO:0000256" key="4">
    <source>
        <dbReference type="PIRSR" id="PIRSR606118-50"/>
    </source>
</evidence>
<dbReference type="GO" id="GO:0015074">
    <property type="term" value="P:DNA integration"/>
    <property type="evidence" value="ECO:0007669"/>
    <property type="project" value="UniProtKB-KW"/>
</dbReference>
<keyword evidence="3" id="KW-0233">DNA recombination</keyword>
<accession>V8CE50</accession>
<organism evidence="7 8">
    <name type="scientific">Helicobacter canis NCTC 12740</name>
    <dbReference type="NCBI Taxonomy" id="1357399"/>
    <lineage>
        <taxon>Bacteria</taxon>
        <taxon>Pseudomonadati</taxon>
        <taxon>Campylobacterota</taxon>
        <taxon>Epsilonproteobacteria</taxon>
        <taxon>Campylobacterales</taxon>
        <taxon>Helicobacteraceae</taxon>
        <taxon>Helicobacter</taxon>
    </lineage>
</organism>
<dbReference type="GO" id="GO:0003677">
    <property type="term" value="F:DNA binding"/>
    <property type="evidence" value="ECO:0007669"/>
    <property type="project" value="UniProtKB-KW"/>
</dbReference>
<dbReference type="SUPFAM" id="SSF53041">
    <property type="entry name" value="Resolvase-like"/>
    <property type="match status" value="1"/>
</dbReference>
<protein>
    <recommendedName>
        <fullName evidence="6">Resolvase/invertase-type recombinase catalytic domain-containing protein</fullName>
    </recommendedName>
</protein>
<dbReference type="Proteomes" id="UP000018688">
    <property type="component" value="Unassembled WGS sequence"/>
</dbReference>
<proteinExistence type="predicted"/>
<evidence type="ECO:0000313" key="7">
    <source>
        <dbReference type="EMBL" id="ETD25629.1"/>
    </source>
</evidence>
<dbReference type="eggNOG" id="COG1961">
    <property type="taxonomic scope" value="Bacteria"/>
</dbReference>
<dbReference type="PANTHER" id="PTHR30461">
    <property type="entry name" value="DNA-INVERTASE FROM LAMBDOID PROPHAGE"/>
    <property type="match status" value="1"/>
</dbReference>
<evidence type="ECO:0000259" key="6">
    <source>
        <dbReference type="PROSITE" id="PS51736"/>
    </source>
</evidence>
<reference evidence="7 8" key="1">
    <citation type="submission" date="2013-10" db="EMBL/GenBank/DDBJ databases">
        <title>The Genome Sequence of Helicobacter canis NCTC 12740.</title>
        <authorList>
            <consortium name="The Broad Institute Genomics Platform"/>
            <person name="Earl A."/>
            <person name="Fox J.G."/>
            <person name="Shen Z."/>
            <person name="Young S.K."/>
            <person name="Zeng Q."/>
            <person name="Gargeya S."/>
            <person name="Fitzgerald M."/>
            <person name="Abouelleil A."/>
            <person name="Alvarado L."/>
            <person name="Chapman S.B."/>
            <person name="Gainer-Dewar J."/>
            <person name="Goldberg J."/>
            <person name="Griggs A."/>
            <person name="Gujja S."/>
            <person name="Hansen M."/>
            <person name="Howarth C."/>
            <person name="Imamovic A."/>
            <person name="Ireland A."/>
            <person name="Larimer J."/>
            <person name="McCowan C."/>
            <person name="Murphy C."/>
            <person name="Pearson M."/>
            <person name="Poon T.W."/>
            <person name="Priest M."/>
            <person name="Roberts A."/>
            <person name="Saif S."/>
            <person name="Shea T."/>
            <person name="Sykes S."/>
            <person name="Wortman J."/>
            <person name="Nusbaum C."/>
            <person name="Birren B."/>
        </authorList>
    </citation>
    <scope>NUCLEOTIDE SEQUENCE [LARGE SCALE GENOMIC DNA]</scope>
    <source>
        <strain evidence="7 8">NCTC 12740</strain>
    </source>
</reference>
<dbReference type="RefSeq" id="WP_023930472.1">
    <property type="nucleotide sequence ID" value="NZ_KI669458.1"/>
</dbReference>
<dbReference type="InterPro" id="IPR050639">
    <property type="entry name" value="SSR_resolvase"/>
</dbReference>
<feature type="active site" description="O-(5'-phospho-DNA)-serine intermediate" evidence="4 5">
    <location>
        <position position="9"/>
    </location>
</feature>
<dbReference type="InterPro" id="IPR006119">
    <property type="entry name" value="Resolv_N"/>
</dbReference>
<evidence type="ECO:0000256" key="2">
    <source>
        <dbReference type="ARBA" id="ARBA00023125"/>
    </source>
</evidence>
<feature type="domain" description="Resolvase/invertase-type recombinase catalytic" evidence="6">
    <location>
        <begin position="1"/>
        <end position="142"/>
    </location>
</feature>
<dbReference type="OrthoDB" id="9797501at2"/>
<evidence type="ECO:0000256" key="5">
    <source>
        <dbReference type="PROSITE-ProRule" id="PRU10137"/>
    </source>
</evidence>
<evidence type="ECO:0000313" key="8">
    <source>
        <dbReference type="Proteomes" id="UP000018688"/>
    </source>
</evidence>
<dbReference type="GO" id="GO:0000150">
    <property type="term" value="F:DNA strand exchange activity"/>
    <property type="evidence" value="ECO:0007669"/>
    <property type="project" value="InterPro"/>
</dbReference>
<evidence type="ECO:0000256" key="1">
    <source>
        <dbReference type="ARBA" id="ARBA00022908"/>
    </source>
</evidence>
<dbReference type="CDD" id="cd03768">
    <property type="entry name" value="SR_ResInv"/>
    <property type="match status" value="1"/>
</dbReference>
<dbReference type="STRING" id="1357399.HMPREF2087_01457"/>
<dbReference type="EMBL" id="AZJJ01000007">
    <property type="protein sequence ID" value="ETD25629.1"/>
    <property type="molecule type" value="Genomic_DNA"/>
</dbReference>
<dbReference type="AlphaFoldDB" id="V8CE50"/>
<dbReference type="Gene3D" id="3.40.50.1390">
    <property type="entry name" value="Resolvase, N-terminal catalytic domain"/>
    <property type="match status" value="1"/>
</dbReference>
<dbReference type="SMART" id="SM00857">
    <property type="entry name" value="Resolvase"/>
    <property type="match status" value="1"/>
</dbReference>
<dbReference type="PANTHER" id="PTHR30461:SF19">
    <property type="entry name" value="SITE-SPECIFIC RECOMBINASE RESOLVASE FAMILY"/>
    <property type="match status" value="1"/>
</dbReference>
<keyword evidence="8" id="KW-1185">Reference proteome</keyword>